<evidence type="ECO:0000256" key="6">
    <source>
        <dbReference type="ARBA" id="ARBA00023170"/>
    </source>
</evidence>
<evidence type="ECO:0000256" key="9">
    <source>
        <dbReference type="SAM" id="Phobius"/>
    </source>
</evidence>
<dbReference type="InterPro" id="IPR041182">
    <property type="entry name" value="LEP-R_IGD"/>
</dbReference>
<feature type="compositionally biased region" description="Polar residues" evidence="8">
    <location>
        <begin position="1079"/>
        <end position="1093"/>
    </location>
</feature>
<evidence type="ECO:0000256" key="3">
    <source>
        <dbReference type="ARBA" id="ARBA00022729"/>
    </source>
</evidence>
<feature type="transmembrane region" description="Helical" evidence="9">
    <location>
        <begin position="879"/>
        <end position="900"/>
    </location>
</feature>
<evidence type="ECO:0000256" key="8">
    <source>
        <dbReference type="SAM" id="MobiDB-lite"/>
    </source>
</evidence>
<name>A0A8C5Q2Y5_9ANUR</name>
<protein>
    <submittedName>
        <fullName evidence="11">Leptin receptor</fullName>
    </submittedName>
</protein>
<feature type="region of interest" description="Disordered" evidence="8">
    <location>
        <begin position="1079"/>
        <end position="1102"/>
    </location>
</feature>
<evidence type="ECO:0000256" key="1">
    <source>
        <dbReference type="ARBA" id="ARBA00004479"/>
    </source>
</evidence>
<dbReference type="Pfam" id="PF06328">
    <property type="entry name" value="Lep_receptor_Ig"/>
    <property type="match status" value="1"/>
</dbReference>
<dbReference type="PANTHER" id="PTHR23037:SF44">
    <property type="entry name" value="LEPTIN RECEPTOR"/>
    <property type="match status" value="1"/>
</dbReference>
<gene>
    <name evidence="11" type="primary">LEPR</name>
</gene>
<evidence type="ECO:0000256" key="4">
    <source>
        <dbReference type="ARBA" id="ARBA00022989"/>
    </source>
</evidence>
<dbReference type="OrthoDB" id="8964127at2759"/>
<evidence type="ECO:0000256" key="2">
    <source>
        <dbReference type="ARBA" id="ARBA00022692"/>
    </source>
</evidence>
<dbReference type="InterPro" id="IPR010457">
    <property type="entry name" value="IgC2-like_lig-bd"/>
</dbReference>
<keyword evidence="4 9" id="KW-1133">Transmembrane helix</keyword>
<reference evidence="11" key="1">
    <citation type="submission" date="2025-08" db="UniProtKB">
        <authorList>
            <consortium name="Ensembl"/>
        </authorList>
    </citation>
    <scope>IDENTIFICATION</scope>
</reference>
<dbReference type="InterPro" id="IPR036116">
    <property type="entry name" value="FN3_sf"/>
</dbReference>
<evidence type="ECO:0000256" key="7">
    <source>
        <dbReference type="ARBA" id="ARBA00023180"/>
    </source>
</evidence>
<comment type="subcellular location">
    <subcellularLocation>
        <location evidence="1">Membrane</location>
        <topology evidence="1">Single-pass type I membrane protein</topology>
    </subcellularLocation>
</comment>
<dbReference type="PANTHER" id="PTHR23037">
    <property type="entry name" value="CYTOKINE RECEPTOR"/>
    <property type="match status" value="1"/>
</dbReference>
<keyword evidence="12" id="KW-1185">Reference proteome</keyword>
<dbReference type="GeneTree" id="ENSGT00730000111209"/>
<dbReference type="FunFam" id="2.60.40.10:FF:000494">
    <property type="entry name" value="Leptin receptor"/>
    <property type="match status" value="1"/>
</dbReference>
<evidence type="ECO:0000259" key="10">
    <source>
        <dbReference type="PROSITE" id="PS50853"/>
    </source>
</evidence>
<keyword evidence="2 9" id="KW-0812">Transmembrane</keyword>
<evidence type="ECO:0000256" key="5">
    <source>
        <dbReference type="ARBA" id="ARBA00023136"/>
    </source>
</evidence>
<dbReference type="Pfam" id="PF18589">
    <property type="entry name" value="ObR_Ig"/>
    <property type="match status" value="2"/>
</dbReference>
<evidence type="ECO:0000313" key="11">
    <source>
        <dbReference type="Ensembl" id="ENSLLEP00000031862.1"/>
    </source>
</evidence>
<dbReference type="CDD" id="cd00063">
    <property type="entry name" value="FN3"/>
    <property type="match status" value="4"/>
</dbReference>
<dbReference type="SMART" id="SM00060">
    <property type="entry name" value="FN3"/>
    <property type="match status" value="4"/>
</dbReference>
<organism evidence="11 12">
    <name type="scientific">Leptobrachium leishanense</name>
    <name type="common">Leishan spiny toad</name>
    <dbReference type="NCBI Taxonomy" id="445787"/>
    <lineage>
        <taxon>Eukaryota</taxon>
        <taxon>Metazoa</taxon>
        <taxon>Chordata</taxon>
        <taxon>Craniata</taxon>
        <taxon>Vertebrata</taxon>
        <taxon>Euteleostomi</taxon>
        <taxon>Amphibia</taxon>
        <taxon>Batrachia</taxon>
        <taxon>Anura</taxon>
        <taxon>Pelobatoidea</taxon>
        <taxon>Megophryidae</taxon>
        <taxon>Leptobrachium</taxon>
    </lineage>
</organism>
<dbReference type="Proteomes" id="UP000694569">
    <property type="component" value="Unplaced"/>
</dbReference>
<dbReference type="Ensembl" id="ENSLLET00000033080.1">
    <property type="protein sequence ID" value="ENSLLEP00000031862.1"/>
    <property type="gene ID" value="ENSLLEG00000020168.1"/>
</dbReference>
<feature type="domain" description="Fibronectin type-III" evidence="10">
    <location>
        <begin position="277"/>
        <end position="370"/>
    </location>
</feature>
<keyword evidence="7" id="KW-0325">Glycoprotein</keyword>
<dbReference type="SUPFAM" id="SSF49265">
    <property type="entry name" value="Fibronectin type III"/>
    <property type="match status" value="4"/>
</dbReference>
<feature type="domain" description="Fibronectin type-III" evidence="10">
    <location>
        <begin position="578"/>
        <end position="672"/>
    </location>
</feature>
<reference evidence="11" key="2">
    <citation type="submission" date="2025-09" db="UniProtKB">
        <authorList>
            <consortium name="Ensembl"/>
        </authorList>
    </citation>
    <scope>IDENTIFICATION</scope>
</reference>
<dbReference type="InterPro" id="IPR003961">
    <property type="entry name" value="FN3_dom"/>
</dbReference>
<dbReference type="GO" id="GO:0009897">
    <property type="term" value="C:external side of plasma membrane"/>
    <property type="evidence" value="ECO:0007669"/>
    <property type="project" value="TreeGrafter"/>
</dbReference>
<keyword evidence="3" id="KW-0732">Signal</keyword>
<dbReference type="PROSITE" id="PS50853">
    <property type="entry name" value="FN3"/>
    <property type="match status" value="2"/>
</dbReference>
<keyword evidence="6" id="KW-0675">Receptor</keyword>
<dbReference type="InterPro" id="IPR013783">
    <property type="entry name" value="Ig-like_fold"/>
</dbReference>
<evidence type="ECO:0000313" key="12">
    <source>
        <dbReference type="Proteomes" id="UP000694569"/>
    </source>
</evidence>
<accession>A0A8C5Q2Y5</accession>
<sequence>MQLYKSAPCALPCDCAGLSLIHTQQTRAAPAVHATSKRARVYTRAGVPATTMRGWIVDLFWIGIFTIFLRWEFIQVVASQPGIYRLPPSGTLMSCMLSDASSNSWPQGRVLQNATRLAERHDLLNPSWDAHCQDFPGTQENLYCCLWDEIHSDVSGSDEFGKSKSAAEMFPSDFTWKLQCWTRGSMDRLNCEITLLSNSNHALKDGRPNQHYSLTSQNGGVESAECNCLGYTKCDCLLPLAKFNESCTLWLKILNDTKEISSPGISINPTDMVKSYAPDDVKMEVTDDGSLKLLWSGPKSTPFDLQYQVKYSLNTSANSSQVYLLVNETSVIIGDAQPCTILVVEVRCRGRHGSGVWSDWSVPVNFNAQGVYYFPQKVLSSAGSNVTIYCTYCDRSGKVPSKEIKWWFNSAEKVPERQYSVVSDYVGKVTLVNLNATKPKGKFNYDVLYGCIQSNRCHHQYAEIHILDTNINISCQTDGRQTTMTCRWDTKRIPLQEDMYLELKYYRSKLYCSDTDRVSNASRLADCRLQSNGFYQCIFQSIYILSGYTMWIEIKHPLGILYSPPQCVMPADVVKPLAPSQVHAHITEGAGDMYVSWQRPTLPAYELQYQVRYRVHQQETAWKVIDVFRNESVTIRVLETCAQLDVQVRCRRSDGAGYWSEWSQHTITALKDIRAPLKGPDFWRIIQNNPIQRGDNITLIWQPLAKEYSLCSVRGYKVNHQVAKNTRWSEDIGNATTHTFTTQDDSHTVTVVAINSLGPSSANSNLTFSHEISTVNVLRSFAVYLINSSSVVAVWTLLPSLYTTLEFVIEWRNLREAADTQWRFIPSNVTRYYIEDSFFGIEKYEFSLYPIFAEGIGSPTVTYEFTTVDLTDGQNDPGLYVILPIIILSSLLLAGTLMVSHQRMKQMFWKDIPNPKYCSWAQGVNFQKPDTLENLFIKHHECLAPSSAFLLELETSFENLSIDPGFKKEPADDILMVNSLFTQVDDPDHDSACATSSSCGYEDGGEEVVYPSVICQSSVKYASIINNNNQQQKENYINERKPSVSSFDGCILENKTLVIGNLEEEKQSFIMFMGLQSKQPSKRSSNSTVSSEGFSEPSDHEESFGDFCVMERSLYYVGLDSSQQSEDGSYFSENPPVTYSFRENISYKQIDFEGNATSELIDNAYGSRGSGKNVVSYMPQFQTHNTSLEEMSEEDIYDLHS</sequence>
<proteinExistence type="predicted"/>
<dbReference type="GO" id="GO:0004896">
    <property type="term" value="F:cytokine receptor activity"/>
    <property type="evidence" value="ECO:0007669"/>
    <property type="project" value="TreeGrafter"/>
</dbReference>
<dbReference type="Gene3D" id="2.60.40.10">
    <property type="entry name" value="Immunoglobulins"/>
    <property type="match status" value="7"/>
</dbReference>
<dbReference type="AlphaFoldDB" id="A0A8C5Q2Y5"/>
<keyword evidence="5 9" id="KW-0472">Membrane</keyword>